<keyword evidence="2" id="KW-0812">Transmembrane</keyword>
<evidence type="ECO:0000313" key="3">
    <source>
        <dbReference type="EMBL" id="CAG5109559.1"/>
    </source>
</evidence>
<evidence type="ECO:0000313" key="4">
    <source>
        <dbReference type="Proteomes" id="UP001158576"/>
    </source>
</evidence>
<keyword evidence="2" id="KW-0472">Membrane</keyword>
<reference evidence="3 4" key="1">
    <citation type="submission" date="2021-04" db="EMBL/GenBank/DDBJ databases">
        <authorList>
            <person name="Bliznina A."/>
        </authorList>
    </citation>
    <scope>NUCLEOTIDE SEQUENCE [LARGE SCALE GENOMIC DNA]</scope>
</reference>
<feature type="compositionally biased region" description="Polar residues" evidence="1">
    <location>
        <begin position="70"/>
        <end position="90"/>
    </location>
</feature>
<dbReference type="EMBL" id="OU015567">
    <property type="protein sequence ID" value="CAG5109559.1"/>
    <property type="molecule type" value="Genomic_DNA"/>
</dbReference>
<keyword evidence="4" id="KW-1185">Reference proteome</keyword>
<accession>A0ABN7SVV2</accession>
<sequence length="90" mass="10367">MSDWREDFLEDFDSEFDTSRKIIIAISSTIAAIVFLTILGLCAFGCCGSFFAIRQLREYRERNRRPQQNTPASTFHQSNPTFNPSAPYNH</sequence>
<dbReference type="Proteomes" id="UP001158576">
    <property type="component" value="Chromosome 2"/>
</dbReference>
<proteinExistence type="predicted"/>
<protein>
    <submittedName>
        <fullName evidence="3">Oidioi.mRNA.OKI2018_I69.chr2.g4079.t1.cds</fullName>
    </submittedName>
</protein>
<feature type="region of interest" description="Disordered" evidence="1">
    <location>
        <begin position="62"/>
        <end position="90"/>
    </location>
</feature>
<feature type="transmembrane region" description="Helical" evidence="2">
    <location>
        <begin position="22"/>
        <end position="53"/>
    </location>
</feature>
<evidence type="ECO:0000256" key="1">
    <source>
        <dbReference type="SAM" id="MobiDB-lite"/>
    </source>
</evidence>
<gene>
    <name evidence="3" type="ORF">OKIOD_LOCUS12844</name>
</gene>
<keyword evidence="2" id="KW-1133">Transmembrane helix</keyword>
<name>A0ABN7SVV2_OIKDI</name>
<evidence type="ECO:0000256" key="2">
    <source>
        <dbReference type="SAM" id="Phobius"/>
    </source>
</evidence>
<organism evidence="3 4">
    <name type="scientific">Oikopleura dioica</name>
    <name type="common">Tunicate</name>
    <dbReference type="NCBI Taxonomy" id="34765"/>
    <lineage>
        <taxon>Eukaryota</taxon>
        <taxon>Metazoa</taxon>
        <taxon>Chordata</taxon>
        <taxon>Tunicata</taxon>
        <taxon>Appendicularia</taxon>
        <taxon>Copelata</taxon>
        <taxon>Oikopleuridae</taxon>
        <taxon>Oikopleura</taxon>
    </lineage>
</organism>